<dbReference type="Proteomes" id="UP000613011">
    <property type="component" value="Unassembled WGS sequence"/>
</dbReference>
<organism evidence="2 3">
    <name type="scientific">Ramlibacter aurantiacus</name>
    <dbReference type="NCBI Taxonomy" id="2801330"/>
    <lineage>
        <taxon>Bacteria</taxon>
        <taxon>Pseudomonadati</taxon>
        <taxon>Pseudomonadota</taxon>
        <taxon>Betaproteobacteria</taxon>
        <taxon>Burkholderiales</taxon>
        <taxon>Comamonadaceae</taxon>
        <taxon>Ramlibacter</taxon>
    </lineage>
</organism>
<evidence type="ECO:0000313" key="2">
    <source>
        <dbReference type="EMBL" id="MBL0419282.1"/>
    </source>
</evidence>
<evidence type="ECO:0000256" key="1">
    <source>
        <dbReference type="SAM" id="Phobius"/>
    </source>
</evidence>
<keyword evidence="1" id="KW-1133">Transmembrane helix</keyword>
<name>A0A936ZG61_9BURK</name>
<comment type="caution">
    <text evidence="2">The sequence shown here is derived from an EMBL/GenBank/DDBJ whole genome shotgun (WGS) entry which is preliminary data.</text>
</comment>
<feature type="transmembrane region" description="Helical" evidence="1">
    <location>
        <begin position="63"/>
        <end position="84"/>
    </location>
</feature>
<protein>
    <submittedName>
        <fullName evidence="2">Uncharacterized protein</fullName>
    </submittedName>
</protein>
<sequence length="85" mass="9281">MSLVRVAGTTGLLLLIPLVAMQFTREVSWSVGDFLAAGALLFSAGCGIVRVNRRFERRRHRVWASAAIVLALAVVWAELAVGIFR</sequence>
<keyword evidence="1" id="KW-0472">Membrane</keyword>
<accession>A0A936ZG61</accession>
<keyword evidence="3" id="KW-1185">Reference proteome</keyword>
<gene>
    <name evidence="2" type="ORF">JI739_02875</name>
</gene>
<feature type="transmembrane region" description="Helical" evidence="1">
    <location>
        <begin position="31"/>
        <end position="51"/>
    </location>
</feature>
<reference evidence="2" key="1">
    <citation type="submission" date="2021-01" db="EMBL/GenBank/DDBJ databases">
        <title>Ramlibacter sp. strain AW1 16S ribosomal RNA gene Genome sequencing and assembly.</title>
        <authorList>
            <person name="Kang M."/>
        </authorList>
    </citation>
    <scope>NUCLEOTIDE SEQUENCE</scope>
    <source>
        <strain evidence="2">AW1</strain>
    </source>
</reference>
<keyword evidence="1" id="KW-0812">Transmembrane</keyword>
<dbReference type="AlphaFoldDB" id="A0A936ZG61"/>
<proteinExistence type="predicted"/>
<dbReference type="RefSeq" id="WP_201682325.1">
    <property type="nucleotide sequence ID" value="NZ_JAEQNA010000001.1"/>
</dbReference>
<dbReference type="EMBL" id="JAEQNA010000001">
    <property type="protein sequence ID" value="MBL0419282.1"/>
    <property type="molecule type" value="Genomic_DNA"/>
</dbReference>
<evidence type="ECO:0000313" key="3">
    <source>
        <dbReference type="Proteomes" id="UP000613011"/>
    </source>
</evidence>